<gene>
    <name evidence="15 19" type="primary">secA</name>
    <name evidence="19" type="ORF">ABVV53_04435</name>
</gene>
<feature type="binding site" evidence="15">
    <location>
        <begin position="105"/>
        <end position="109"/>
    </location>
    <ligand>
        <name>ATP</name>
        <dbReference type="ChEBI" id="CHEBI:30616"/>
    </ligand>
</feature>
<comment type="catalytic activity">
    <reaction evidence="15">
        <text>ATP + H2O + cellular proteinSide 1 = ADP + phosphate + cellular proteinSide 2.</text>
        <dbReference type="EC" id="7.4.2.8"/>
    </reaction>
</comment>
<dbReference type="PANTHER" id="PTHR30612">
    <property type="entry name" value="SECA INNER MEMBRANE COMPONENT OF SEC PROTEIN SECRETION SYSTEM"/>
    <property type="match status" value="1"/>
</dbReference>
<accession>A0ABV2CYR4</accession>
<evidence type="ECO:0000256" key="9">
    <source>
        <dbReference type="ARBA" id="ARBA00022833"/>
    </source>
</evidence>
<evidence type="ECO:0000256" key="8">
    <source>
        <dbReference type="ARBA" id="ARBA00022741"/>
    </source>
</evidence>
<keyword evidence="6 15" id="KW-0963">Cytoplasm</keyword>
<comment type="caution">
    <text evidence="19">The sequence shown here is derived from an EMBL/GenBank/DDBJ whole genome shotgun (WGS) entry which is preliminary data.</text>
</comment>
<comment type="similarity">
    <text evidence="3 15 16">Belongs to the SecA family.</text>
</comment>
<comment type="cofactor">
    <cofactor evidence="1">
        <name>Zn(2+)</name>
        <dbReference type="ChEBI" id="CHEBI:29105"/>
    </cofactor>
</comment>
<dbReference type="Pfam" id="PF01043">
    <property type="entry name" value="SecA_PP_bind"/>
    <property type="match status" value="1"/>
</dbReference>
<feature type="binding site" evidence="15">
    <location>
        <position position="87"/>
    </location>
    <ligand>
        <name>ATP</name>
        <dbReference type="ChEBI" id="CHEBI:30616"/>
    </ligand>
</feature>
<dbReference type="HAMAP" id="MF_01382">
    <property type="entry name" value="SecA"/>
    <property type="match status" value="1"/>
</dbReference>
<comment type="subunit">
    <text evidence="15">Monomer and homodimer. Part of the essential Sec protein translocation apparatus which comprises SecA, SecYEG and auxiliary proteins SecDF-YajC and YidC.</text>
</comment>
<dbReference type="SUPFAM" id="SSF52540">
    <property type="entry name" value="P-loop containing nucleoside triphosphate hydrolases"/>
    <property type="match status" value="2"/>
</dbReference>
<evidence type="ECO:0000313" key="20">
    <source>
        <dbReference type="Proteomes" id="UP001548713"/>
    </source>
</evidence>
<feature type="binding site" evidence="15">
    <location>
        <position position="499"/>
    </location>
    <ligand>
        <name>ATP</name>
        <dbReference type="ChEBI" id="CHEBI:30616"/>
    </ligand>
</feature>
<dbReference type="Pfam" id="PF07516">
    <property type="entry name" value="SecA_SW"/>
    <property type="match status" value="1"/>
</dbReference>
<keyword evidence="20" id="KW-1185">Reference proteome</keyword>
<evidence type="ECO:0000259" key="18">
    <source>
        <dbReference type="PROSITE" id="PS51196"/>
    </source>
</evidence>
<dbReference type="Pfam" id="PF07517">
    <property type="entry name" value="SecA_DEAD"/>
    <property type="match status" value="1"/>
</dbReference>
<dbReference type="NCBIfam" id="TIGR00963">
    <property type="entry name" value="secA"/>
    <property type="match status" value="1"/>
</dbReference>
<feature type="domain" description="Helicase ATP-binding" evidence="17">
    <location>
        <begin position="89"/>
        <end position="248"/>
    </location>
</feature>
<keyword evidence="13 15" id="KW-0811">Translocation</keyword>
<evidence type="ECO:0000256" key="13">
    <source>
        <dbReference type="ARBA" id="ARBA00023010"/>
    </source>
</evidence>
<dbReference type="EMBL" id="JBEWLY010000008">
    <property type="protein sequence ID" value="MET1754708.1"/>
    <property type="molecule type" value="Genomic_DNA"/>
</dbReference>
<evidence type="ECO:0000256" key="16">
    <source>
        <dbReference type="RuleBase" id="RU003874"/>
    </source>
</evidence>
<dbReference type="SUPFAM" id="SSF81886">
    <property type="entry name" value="Helical scaffold and wing domains of SecA"/>
    <property type="match status" value="1"/>
</dbReference>
<dbReference type="SMART" id="SM00958">
    <property type="entry name" value="SecA_PP_bind"/>
    <property type="match status" value="1"/>
</dbReference>
<dbReference type="PROSITE" id="PS51196">
    <property type="entry name" value="SECA_MOTOR_DEAD"/>
    <property type="match status" value="1"/>
</dbReference>
<evidence type="ECO:0000256" key="7">
    <source>
        <dbReference type="ARBA" id="ARBA00022723"/>
    </source>
</evidence>
<dbReference type="PROSITE" id="PS01312">
    <property type="entry name" value="SECA"/>
    <property type="match status" value="1"/>
</dbReference>
<dbReference type="Proteomes" id="UP001548713">
    <property type="component" value="Unassembled WGS sequence"/>
</dbReference>
<dbReference type="InterPro" id="IPR020937">
    <property type="entry name" value="SecA_CS"/>
</dbReference>
<evidence type="ECO:0000256" key="4">
    <source>
        <dbReference type="ARBA" id="ARBA00022448"/>
    </source>
</evidence>
<evidence type="ECO:0000256" key="6">
    <source>
        <dbReference type="ARBA" id="ARBA00022490"/>
    </source>
</evidence>
<keyword evidence="11 15" id="KW-0653">Protein transport</keyword>
<dbReference type="Pfam" id="PF02810">
    <property type="entry name" value="SEC-C"/>
    <property type="match status" value="1"/>
</dbReference>
<keyword evidence="7" id="KW-0479">Metal-binding</keyword>
<organism evidence="19 20">
    <name type="scientific">Novosphingobium kalidii</name>
    <dbReference type="NCBI Taxonomy" id="3230299"/>
    <lineage>
        <taxon>Bacteria</taxon>
        <taxon>Pseudomonadati</taxon>
        <taxon>Pseudomonadota</taxon>
        <taxon>Alphaproteobacteria</taxon>
        <taxon>Sphingomonadales</taxon>
        <taxon>Sphingomonadaceae</taxon>
        <taxon>Novosphingobium</taxon>
    </lineage>
</organism>
<keyword evidence="12 15" id="KW-1278">Translocase</keyword>
<dbReference type="SUPFAM" id="SSF81767">
    <property type="entry name" value="Pre-protein crosslinking domain of SecA"/>
    <property type="match status" value="1"/>
</dbReference>
<evidence type="ECO:0000259" key="17">
    <source>
        <dbReference type="PROSITE" id="PS51192"/>
    </source>
</evidence>
<keyword evidence="9" id="KW-0862">Zinc</keyword>
<feature type="domain" description="SecA family profile" evidence="18">
    <location>
        <begin position="3"/>
        <end position="612"/>
    </location>
</feature>
<dbReference type="InterPro" id="IPR011115">
    <property type="entry name" value="SecA_DEAD"/>
</dbReference>
<evidence type="ECO:0000256" key="1">
    <source>
        <dbReference type="ARBA" id="ARBA00001947"/>
    </source>
</evidence>
<dbReference type="Gene3D" id="3.40.50.300">
    <property type="entry name" value="P-loop containing nucleotide triphosphate hydrolases"/>
    <property type="match status" value="2"/>
</dbReference>
<dbReference type="CDD" id="cd18803">
    <property type="entry name" value="SF2_C_secA"/>
    <property type="match status" value="1"/>
</dbReference>
<dbReference type="PRINTS" id="PR00906">
    <property type="entry name" value="SECA"/>
</dbReference>
<comment type="subcellular location">
    <subcellularLocation>
        <location evidence="15">Cell membrane</location>
        <topology evidence="15">Peripheral membrane protein</topology>
        <orientation evidence="15">Cytoplasmic side</orientation>
    </subcellularLocation>
    <subcellularLocation>
        <location evidence="15">Cytoplasm</location>
    </subcellularLocation>
    <subcellularLocation>
        <location evidence="2">Membrane</location>
        <topology evidence="2">Peripheral membrane protein</topology>
    </subcellularLocation>
    <text evidence="15">Distribution is 50-50.</text>
</comment>
<keyword evidence="14 15" id="KW-0472">Membrane</keyword>
<dbReference type="EC" id="7.4.2.8" evidence="15"/>
<evidence type="ECO:0000256" key="2">
    <source>
        <dbReference type="ARBA" id="ARBA00004170"/>
    </source>
</evidence>
<name>A0ABV2CYR4_9SPHN</name>
<dbReference type="InterPro" id="IPR036670">
    <property type="entry name" value="SecA_X-link_sf"/>
</dbReference>
<keyword evidence="8 15" id="KW-0547">Nucleotide-binding</keyword>
<evidence type="ECO:0000256" key="14">
    <source>
        <dbReference type="ARBA" id="ARBA00023136"/>
    </source>
</evidence>
<dbReference type="Gene3D" id="1.10.3060.10">
    <property type="entry name" value="Helical scaffold and wing domains of SecA"/>
    <property type="match status" value="1"/>
</dbReference>
<keyword evidence="10 15" id="KW-0067">ATP-binding</keyword>
<dbReference type="InterPro" id="IPR000185">
    <property type="entry name" value="SecA"/>
</dbReference>
<dbReference type="RefSeq" id="WP_353983175.1">
    <property type="nucleotide sequence ID" value="NZ_JBEWLY010000008.1"/>
</dbReference>
<reference evidence="19 20" key="1">
    <citation type="submission" date="2024-07" db="EMBL/GenBank/DDBJ databases">
        <title>Novosphingobium kalidii RD2P27.</title>
        <authorList>
            <person name="Sun J.-Q."/>
        </authorList>
    </citation>
    <scope>NUCLEOTIDE SEQUENCE [LARGE SCALE GENOMIC DNA]</scope>
    <source>
        <strain evidence="19 20">RD2P27</strain>
    </source>
</reference>
<dbReference type="InterPro" id="IPR011116">
    <property type="entry name" value="SecA_Wing/Scaffold"/>
</dbReference>
<evidence type="ECO:0000256" key="3">
    <source>
        <dbReference type="ARBA" id="ARBA00007650"/>
    </source>
</evidence>
<sequence length="912" mass="101872">MLGTIVKSLFGSSNERYVKSLDKVVRQIASYEPALEAMGDDELAAQTTKFRQQLSAGSTLDDILPEAFATVREAAKRVLGMRHFDVQMIGGIVLHRGEIAEMRTGEGKTLVATLATYLNALEGKGVHVVTVNDYLARRDAEWMGQLHQFLGLSVGVIVPNLNEYQRREAYAADITYGTNNEFGFDYLRDNMKHERSQMVQRAFNYAIVDEVDSILIDEARTPLIISGPTDDKSELYIQVDAIVKQLSPDDYETDEKGKSVVLTEDGVEKAERILEAAGLLEGSNLYDIENTLVVHHLDQALKAVVMFKRDTDYIVKDGKVVIIDEFTGRMMDGRRWSNGLHQAVEAKEGVQIEPENQTMASITFQNYFRMYPKLSGMTGTAATEAAEFYDIYKMNVVTIPTNVTIKRIDEEDEFYKNTLDKFAAIAKLIREKYETGQPVLVGTVSIEKSELLSDFLKKEGVQHNVLNARFHEMEAHIVAQAGRLNAVTIATNMAGRGTDIQLGGNVEFRADDELRDMPEGPERDAALDRIKAEVAEEKARVLAAGGLCVIGTERHESRRIDNQLRGRSGRQGDPGLSKFYLCLEDDLLRIFGPDTLFSKMMNSNLADGEAIGSKWLSKAIETAQKKVEARNYEVRKQVVEYDDVMNDQRKVIYEQRSDIMDAEAVDDIVVDMRHDTINAIVADACPPGSYPEHWKVEELKERARDVLGIEIPLEAWIEEDGVEPETIEERVTELADSHMNEKMGRDEPAVWRQVEKSILLDRIDHYWKEHLATLDALRQVVFLRAYAQKTPINEYKQEAFGLFERMLETIREDVTRILSISELRMPEPVGLPDLPDFLTGHIDPLTGFDNSADGDGSAAQAALFGALAGSPEAAVGPGASGENPYANMQISRNAPCPCGSGNKYKHCHGALS</sequence>
<dbReference type="InterPro" id="IPR027417">
    <property type="entry name" value="P-loop_NTPase"/>
</dbReference>
<comment type="function">
    <text evidence="15">Part of the Sec protein translocase complex. Interacts with the SecYEG preprotein conducting channel. Has a central role in coupling the hydrolysis of ATP to the transfer of proteins into and across the cell membrane, serving both as a receptor for the preprotein-SecB complex and as an ATP-driven molecular motor driving the stepwise translocation of polypeptide chains across the membrane.</text>
</comment>
<dbReference type="InterPro" id="IPR004027">
    <property type="entry name" value="SEC_C_motif"/>
</dbReference>
<keyword evidence="4 15" id="KW-0813">Transport</keyword>
<evidence type="ECO:0000256" key="15">
    <source>
        <dbReference type="HAMAP-Rule" id="MF_01382"/>
    </source>
</evidence>
<dbReference type="CDD" id="cd17928">
    <property type="entry name" value="DEXDc_SecA"/>
    <property type="match status" value="1"/>
</dbReference>
<proteinExistence type="inferred from homology"/>
<evidence type="ECO:0000256" key="10">
    <source>
        <dbReference type="ARBA" id="ARBA00022840"/>
    </source>
</evidence>
<dbReference type="InterPro" id="IPR014001">
    <property type="entry name" value="Helicase_ATP-bd"/>
</dbReference>
<evidence type="ECO:0000256" key="11">
    <source>
        <dbReference type="ARBA" id="ARBA00022927"/>
    </source>
</evidence>
<dbReference type="InterPro" id="IPR044722">
    <property type="entry name" value="SecA_SF2_C"/>
</dbReference>
<evidence type="ECO:0000256" key="12">
    <source>
        <dbReference type="ARBA" id="ARBA00022967"/>
    </source>
</evidence>
<dbReference type="Gene3D" id="3.90.1440.10">
    <property type="entry name" value="SecA, preprotein cross-linking domain"/>
    <property type="match status" value="1"/>
</dbReference>
<dbReference type="PANTHER" id="PTHR30612:SF0">
    <property type="entry name" value="CHLOROPLAST PROTEIN-TRANSPORTING ATPASE"/>
    <property type="match status" value="1"/>
</dbReference>
<dbReference type="SMART" id="SM00957">
    <property type="entry name" value="SecA_DEAD"/>
    <property type="match status" value="1"/>
</dbReference>
<dbReference type="InterPro" id="IPR036266">
    <property type="entry name" value="SecA_Wing/Scaffold_sf"/>
</dbReference>
<dbReference type="Pfam" id="PF21090">
    <property type="entry name" value="P-loop_SecA"/>
    <property type="match status" value="1"/>
</dbReference>
<evidence type="ECO:0000256" key="5">
    <source>
        <dbReference type="ARBA" id="ARBA00022475"/>
    </source>
</evidence>
<keyword evidence="5 15" id="KW-1003">Cell membrane</keyword>
<dbReference type="PROSITE" id="PS51192">
    <property type="entry name" value="HELICASE_ATP_BIND_1"/>
    <property type="match status" value="1"/>
</dbReference>
<dbReference type="InterPro" id="IPR011130">
    <property type="entry name" value="SecA_preprotein_X-link_dom"/>
</dbReference>
<dbReference type="InterPro" id="IPR014018">
    <property type="entry name" value="SecA_motor_DEAD"/>
</dbReference>
<evidence type="ECO:0000313" key="19">
    <source>
        <dbReference type="EMBL" id="MET1754708.1"/>
    </source>
</evidence>
<protein>
    <recommendedName>
        <fullName evidence="15 16">Protein translocase subunit SecA</fullName>
        <ecNumber evidence="15">7.4.2.8</ecNumber>
    </recommendedName>
</protein>
<dbReference type="NCBIfam" id="NF009538">
    <property type="entry name" value="PRK12904.1"/>
    <property type="match status" value="1"/>
</dbReference>
<dbReference type="Gene3D" id="3.10.450.50">
    <property type="match status" value="1"/>
</dbReference>